<dbReference type="AlphaFoldDB" id="A0A640KHP6"/>
<dbReference type="EMBL" id="BLBS01000030">
    <property type="protein sequence ID" value="GET88838.1"/>
    <property type="molecule type" value="Genomic_DNA"/>
</dbReference>
<dbReference type="Proteomes" id="UP000419144">
    <property type="component" value="Unassembled WGS sequence"/>
</dbReference>
<keyword evidence="3" id="KW-1185">Reference proteome</keyword>
<sequence>MPEGSAQQLTIAASWVHPDLQKLRLRHERVTVAMQLKELEDHQRFVESQLGAIEQRTSRQRSRIEQLTKELQSLTTELAPELALLEEGHRVAEGVRNQLHYQKIISQTSPSYSGDFASLSTANSASTVDLRTSMSCPLSVHGFSLLPRCVVNAAPPQTANADAFLQRCAPLFQWSEEEQAVKPPFFFDEPCLMERGTDGTLSVSDESGVHDSAVCRNAACPYWHRNQLVHIKMAAMVFLDSVRCQSVLDEHLCAVTRATSRLARHVHHADSISLVCALLCELLQTFIATGVHVRLLANKQSTCAMLSAPTVKATDAQHAAPARAALLRVTEEIERWRAIEQQHSSDTDSVSLASAAVAQFQSCPSSLSWRCMLAAAEDVAQRRWLGRQGVVLFPSSPELHLQYVFAVLSSGGSVGEVVETCLASCRTLSAQAAASVVAGLDCGQYATRVARHVAYLLARVFVHVAQTDPAVASAFLSPLLSSDAEAGVATLLLPLARQNLTLLMVGLRRTGHLRYTNFLPLAAISDIALELSSPDGANPSESGRDSLYAALKVVASYKRDHFDEQLVSCCDTALQISVLRTFSYRLAYIERVVEKTVPDSPLSQGILYSEYVDAVAQQQSVHAATLVADALARDEGTSCTLALLLRGRLRMWGTSLTADVHKAVSAFCTSNQLSLDELADTAHLRDAFQTPCFSRSPPVEWVCAYTLHVMCILGGDASAEAAWAKVDALPVELLMHDVVAAAFFFYVLLQLSGEARSATLFHRTVHRCLSLFLEAHLLHWSALEGSAENMIGLPHYLSLCIYQEVPLILGPGTDDTFAWRCLVLEAAVNLGVLHPLLVTD</sequence>
<gene>
    <name evidence="2" type="ORF">LtaPh_2319400</name>
</gene>
<protein>
    <submittedName>
        <fullName evidence="2">Uncharacterized protein</fullName>
    </submittedName>
</protein>
<dbReference type="OrthoDB" id="245565at2759"/>
<comment type="caution">
    <text evidence="2">The sequence shown here is derived from an EMBL/GenBank/DDBJ whole genome shotgun (WGS) entry which is preliminary data.</text>
</comment>
<dbReference type="VEuPathDB" id="TriTrypDB:LtaPh_2319400"/>
<accession>A0A640KHP6</accession>
<evidence type="ECO:0000256" key="1">
    <source>
        <dbReference type="SAM" id="Coils"/>
    </source>
</evidence>
<evidence type="ECO:0000313" key="3">
    <source>
        <dbReference type="Proteomes" id="UP000419144"/>
    </source>
</evidence>
<feature type="coiled-coil region" evidence="1">
    <location>
        <begin position="36"/>
        <end position="77"/>
    </location>
</feature>
<proteinExistence type="predicted"/>
<keyword evidence="1" id="KW-0175">Coiled coil</keyword>
<name>A0A640KHP6_LEITA</name>
<reference evidence="2" key="1">
    <citation type="submission" date="2019-11" db="EMBL/GenBank/DDBJ databases">
        <title>Leishmania tarentolae CDS.</title>
        <authorList>
            <person name="Goto Y."/>
            <person name="Yamagishi J."/>
        </authorList>
    </citation>
    <scope>NUCLEOTIDE SEQUENCE [LARGE SCALE GENOMIC DNA]</scope>
    <source>
        <strain evidence="2">Parrot Tar II</strain>
    </source>
</reference>
<evidence type="ECO:0000313" key="2">
    <source>
        <dbReference type="EMBL" id="GET88838.1"/>
    </source>
</evidence>
<organism evidence="2 3">
    <name type="scientific">Leishmania tarentolae</name>
    <name type="common">Sauroleishmania tarentolae</name>
    <dbReference type="NCBI Taxonomy" id="5689"/>
    <lineage>
        <taxon>Eukaryota</taxon>
        <taxon>Discoba</taxon>
        <taxon>Euglenozoa</taxon>
        <taxon>Kinetoplastea</taxon>
        <taxon>Metakinetoplastina</taxon>
        <taxon>Trypanosomatida</taxon>
        <taxon>Trypanosomatidae</taxon>
        <taxon>Leishmaniinae</taxon>
        <taxon>Leishmania</taxon>
        <taxon>lizard Leishmania</taxon>
    </lineage>
</organism>